<evidence type="ECO:0000313" key="1">
    <source>
        <dbReference type="EMBL" id="KKL90200.1"/>
    </source>
</evidence>
<comment type="caution">
    <text evidence="1">The sequence shown here is derived from an EMBL/GenBank/DDBJ whole genome shotgun (WGS) entry which is preliminary data.</text>
</comment>
<accession>A0A0F9I8P5</accession>
<organism evidence="1">
    <name type="scientific">marine sediment metagenome</name>
    <dbReference type="NCBI Taxonomy" id="412755"/>
    <lineage>
        <taxon>unclassified sequences</taxon>
        <taxon>metagenomes</taxon>
        <taxon>ecological metagenomes</taxon>
    </lineage>
</organism>
<proteinExistence type="predicted"/>
<dbReference type="AlphaFoldDB" id="A0A0F9I8P5"/>
<name>A0A0F9I8P5_9ZZZZ</name>
<dbReference type="EMBL" id="LAZR01020073">
    <property type="protein sequence ID" value="KKL90200.1"/>
    <property type="molecule type" value="Genomic_DNA"/>
</dbReference>
<protein>
    <submittedName>
        <fullName evidence="1">Uncharacterized protein</fullName>
    </submittedName>
</protein>
<gene>
    <name evidence="1" type="ORF">LCGC14_1907030</name>
</gene>
<sequence>MKECDVKGCDRVSHAKGFCNKHYRQQLTAPKLRVPSGDHRVMIQSEWDGILKMEQVPDMALDYLVGSSGLWREHCARVKRHRAQRISRVRNMTLINQCYYYRRAAFIQKGQS</sequence>
<reference evidence="1" key="1">
    <citation type="journal article" date="2015" name="Nature">
        <title>Complex archaea that bridge the gap between prokaryotes and eukaryotes.</title>
        <authorList>
            <person name="Spang A."/>
            <person name="Saw J.H."/>
            <person name="Jorgensen S.L."/>
            <person name="Zaremba-Niedzwiedzka K."/>
            <person name="Martijn J."/>
            <person name="Lind A.E."/>
            <person name="van Eijk R."/>
            <person name="Schleper C."/>
            <person name="Guy L."/>
            <person name="Ettema T.J."/>
        </authorList>
    </citation>
    <scope>NUCLEOTIDE SEQUENCE</scope>
</reference>